<feature type="region of interest" description="Disordered" evidence="1">
    <location>
        <begin position="162"/>
        <end position="200"/>
    </location>
</feature>
<feature type="compositionally biased region" description="Polar residues" evidence="1">
    <location>
        <begin position="135"/>
        <end position="148"/>
    </location>
</feature>
<keyword evidence="2" id="KW-0732">Signal</keyword>
<feature type="compositionally biased region" description="Low complexity" evidence="1">
    <location>
        <begin position="225"/>
        <end position="249"/>
    </location>
</feature>
<evidence type="ECO:0000256" key="2">
    <source>
        <dbReference type="SAM" id="SignalP"/>
    </source>
</evidence>
<evidence type="ECO:0000313" key="3">
    <source>
        <dbReference type="EMBL" id="PWW76325.1"/>
    </source>
</evidence>
<evidence type="ECO:0000256" key="1">
    <source>
        <dbReference type="SAM" id="MobiDB-lite"/>
    </source>
</evidence>
<feature type="region of interest" description="Disordered" evidence="1">
    <location>
        <begin position="225"/>
        <end position="265"/>
    </location>
</feature>
<organism evidence="3 4">
    <name type="scientific">Tuber magnatum</name>
    <name type="common">white Piedmont truffle</name>
    <dbReference type="NCBI Taxonomy" id="42249"/>
    <lineage>
        <taxon>Eukaryota</taxon>
        <taxon>Fungi</taxon>
        <taxon>Dikarya</taxon>
        <taxon>Ascomycota</taxon>
        <taxon>Pezizomycotina</taxon>
        <taxon>Pezizomycetes</taxon>
        <taxon>Pezizales</taxon>
        <taxon>Tuberaceae</taxon>
        <taxon>Tuber</taxon>
    </lineage>
</organism>
<feature type="signal peptide" evidence="2">
    <location>
        <begin position="1"/>
        <end position="18"/>
    </location>
</feature>
<name>A0A317SPI7_9PEZI</name>
<feature type="region of interest" description="Disordered" evidence="1">
    <location>
        <begin position="127"/>
        <end position="148"/>
    </location>
</feature>
<dbReference type="OrthoDB" id="5429068at2759"/>
<reference evidence="3 4" key="1">
    <citation type="submission" date="2018-03" db="EMBL/GenBank/DDBJ databases">
        <title>Genomes of Pezizomycetes fungi and the evolution of truffles.</title>
        <authorList>
            <person name="Murat C."/>
            <person name="Payen T."/>
            <person name="Noel B."/>
            <person name="Kuo A."/>
            <person name="Martin F.M."/>
        </authorList>
    </citation>
    <scope>NUCLEOTIDE SEQUENCE [LARGE SCALE GENOMIC DNA]</scope>
    <source>
        <strain evidence="3">091103-1</strain>
    </source>
</reference>
<dbReference type="STRING" id="42249.A0A317SPI7"/>
<keyword evidence="4" id="KW-1185">Reference proteome</keyword>
<dbReference type="AlphaFoldDB" id="A0A317SPI7"/>
<comment type="caution">
    <text evidence="3">The sequence shown here is derived from an EMBL/GenBank/DDBJ whole genome shotgun (WGS) entry which is preliminary data.</text>
</comment>
<dbReference type="Proteomes" id="UP000246991">
    <property type="component" value="Unassembled WGS sequence"/>
</dbReference>
<sequence length="367" mass="37242">MHFSTSLYLFSFLTLGAAFQEGVSAGRNHQRFHRRYGPVDGIVPAGVTPPSVEPAVVEPATVEGPPNNAVVDISQPPTGTGAAGIQTLVPTTLATAVKDSTLPASLSAPPPTSETCVVPTNGDAHELPSGHGVAPTTTSATGETVVSSTPPAIATSSVVTTKSTTGSVATSTKGRSISNYSSTSSLKPPATIDAPSTGSNATTASFTLIASSDSITSTLITTNTTTASSSTSKGFVTTTSTSTPRTVLSGSAKTSSGYSKPPPSTTTYRLTLATPSTPAVASQSRGLDMAEFNKTKPCFDKKCEDPESEMTYNKTVTFNVDNGDEGGVRLGRGPDVASVATRRRGEGPLRLGMAAAVVGISVVLAVL</sequence>
<dbReference type="EMBL" id="PYWC01000035">
    <property type="protein sequence ID" value="PWW76325.1"/>
    <property type="molecule type" value="Genomic_DNA"/>
</dbReference>
<feature type="chain" id="PRO_5016275784" evidence="2">
    <location>
        <begin position="19"/>
        <end position="367"/>
    </location>
</feature>
<accession>A0A317SPI7</accession>
<feature type="compositionally biased region" description="Low complexity" evidence="1">
    <location>
        <begin position="162"/>
        <end position="174"/>
    </location>
</feature>
<feature type="compositionally biased region" description="Polar residues" evidence="1">
    <location>
        <begin position="175"/>
        <end position="186"/>
    </location>
</feature>
<gene>
    <name evidence="3" type="ORF">C7212DRAFT_280692</name>
</gene>
<proteinExistence type="predicted"/>
<protein>
    <submittedName>
        <fullName evidence="3">Uncharacterized protein</fullName>
    </submittedName>
</protein>
<evidence type="ECO:0000313" key="4">
    <source>
        <dbReference type="Proteomes" id="UP000246991"/>
    </source>
</evidence>